<dbReference type="OrthoDB" id="5236983at2759"/>
<evidence type="ECO:0000313" key="1">
    <source>
        <dbReference type="EMBL" id="KAF2762792.1"/>
    </source>
</evidence>
<proteinExistence type="predicted"/>
<keyword evidence="2" id="KW-1185">Reference proteome</keyword>
<protein>
    <submittedName>
        <fullName evidence="1">Uncharacterized protein</fullName>
    </submittedName>
</protein>
<name>A0A6A6WKU8_9PEZI</name>
<organism evidence="1 2">
    <name type="scientific">Pseudovirgaria hyperparasitica</name>
    <dbReference type="NCBI Taxonomy" id="470096"/>
    <lineage>
        <taxon>Eukaryota</taxon>
        <taxon>Fungi</taxon>
        <taxon>Dikarya</taxon>
        <taxon>Ascomycota</taxon>
        <taxon>Pezizomycotina</taxon>
        <taxon>Dothideomycetes</taxon>
        <taxon>Dothideomycetes incertae sedis</taxon>
        <taxon>Acrospermales</taxon>
        <taxon>Acrospermaceae</taxon>
        <taxon>Pseudovirgaria</taxon>
    </lineage>
</organism>
<reference evidence="1" key="1">
    <citation type="journal article" date="2020" name="Stud. Mycol.">
        <title>101 Dothideomycetes genomes: a test case for predicting lifestyles and emergence of pathogens.</title>
        <authorList>
            <person name="Haridas S."/>
            <person name="Albert R."/>
            <person name="Binder M."/>
            <person name="Bloem J."/>
            <person name="Labutti K."/>
            <person name="Salamov A."/>
            <person name="Andreopoulos B."/>
            <person name="Baker S."/>
            <person name="Barry K."/>
            <person name="Bills G."/>
            <person name="Bluhm B."/>
            <person name="Cannon C."/>
            <person name="Castanera R."/>
            <person name="Culley D."/>
            <person name="Daum C."/>
            <person name="Ezra D."/>
            <person name="Gonzalez J."/>
            <person name="Henrissat B."/>
            <person name="Kuo A."/>
            <person name="Liang C."/>
            <person name="Lipzen A."/>
            <person name="Lutzoni F."/>
            <person name="Magnuson J."/>
            <person name="Mondo S."/>
            <person name="Nolan M."/>
            <person name="Ohm R."/>
            <person name="Pangilinan J."/>
            <person name="Park H.-J."/>
            <person name="Ramirez L."/>
            <person name="Alfaro M."/>
            <person name="Sun H."/>
            <person name="Tritt A."/>
            <person name="Yoshinaga Y."/>
            <person name="Zwiers L.-H."/>
            <person name="Turgeon B."/>
            <person name="Goodwin S."/>
            <person name="Spatafora J."/>
            <person name="Crous P."/>
            <person name="Grigoriev I."/>
        </authorList>
    </citation>
    <scope>NUCLEOTIDE SEQUENCE</scope>
    <source>
        <strain evidence="1">CBS 121739</strain>
    </source>
</reference>
<sequence length="636" mass="70591">MYPGLSKSLVPQGYHQRRYPAYYPPATSLTRYARPPFAQDYHKYKSQSRRKRPGSRHSMLKDCSLPFSATPSWNIDYATAQLIDHIHKTDTNNAEKCKSAIGDCLSSLANDGSMFEAFELLDHAIFDNKLRGAVFMAWTDVRLSGYAATYAPGVRFPRIAILLDSEFSRVRNAGVYLSTLLHQMIHAYFLVTCVPPSEGVKDARLDHGKHFLKICSVLRDLSVQEKDQTIQPDFGAVVMKDVPNNNNPWAITMFGSPSTFQHRHHHHDFYSRFNDTITKDTDGKQSNCGSKPTETVQQADIDKWYTSTCEPLLKAKSCQGPNTNVLAKGNKLEIKPRDTFAEPIHEFILDDKPIAFPCSALSRYPQSKKLKRIVPIPKSCPKETFFALTDFITTSTYSPDLSSFPYRTTGSAPIILPRSLDAAAQAHALAHVRVAKLALALPCPELATEALKRLHDLPDIREDAVVVLDEIYSASLAYGKVDKDKGYAAPEGLRAWVRHLLAREPEHAGLGLANWDVLACEPGFARLMRGNAELGQDVEVVEGMRAQRAYARGGGSGGGPLDGFAFGLGQALPGVDVYAAERLREIRAEERAVVARAEALGALSPPSGYEYGFRDEPFFPAAGNYGSYYHRSERFP</sequence>
<evidence type="ECO:0000313" key="2">
    <source>
        <dbReference type="Proteomes" id="UP000799437"/>
    </source>
</evidence>
<dbReference type="Proteomes" id="UP000799437">
    <property type="component" value="Unassembled WGS sequence"/>
</dbReference>
<dbReference type="RefSeq" id="XP_033605243.1">
    <property type="nucleotide sequence ID" value="XM_033739364.1"/>
</dbReference>
<dbReference type="EMBL" id="ML996565">
    <property type="protein sequence ID" value="KAF2762792.1"/>
    <property type="molecule type" value="Genomic_DNA"/>
</dbReference>
<gene>
    <name evidence="1" type="ORF">EJ05DRAFT_15526</name>
</gene>
<dbReference type="AlphaFoldDB" id="A0A6A6WKU8"/>
<dbReference type="GeneID" id="54480418"/>
<accession>A0A6A6WKU8</accession>